<feature type="non-terminal residue" evidence="1">
    <location>
        <position position="41"/>
    </location>
</feature>
<protein>
    <submittedName>
        <fullName evidence="1">3472_t:CDS:1</fullName>
    </submittedName>
</protein>
<evidence type="ECO:0000313" key="2">
    <source>
        <dbReference type="Proteomes" id="UP000789366"/>
    </source>
</evidence>
<proteinExistence type="predicted"/>
<name>A0ACA9QMH6_9GLOM</name>
<comment type="caution">
    <text evidence="1">The sequence shown here is derived from an EMBL/GenBank/DDBJ whole genome shotgun (WGS) entry which is preliminary data.</text>
</comment>
<evidence type="ECO:0000313" key="1">
    <source>
        <dbReference type="EMBL" id="CAG8757855.1"/>
    </source>
</evidence>
<dbReference type="EMBL" id="CAJVPW010046577">
    <property type="protein sequence ID" value="CAG8757855.1"/>
    <property type="molecule type" value="Genomic_DNA"/>
</dbReference>
<feature type="non-terminal residue" evidence="1">
    <location>
        <position position="1"/>
    </location>
</feature>
<sequence>EQVNMDYDEGMREDNYELMKVHLVNIVEKVGYEQIVEIWKL</sequence>
<organism evidence="1 2">
    <name type="scientific">Cetraspora pellucida</name>
    <dbReference type="NCBI Taxonomy" id="1433469"/>
    <lineage>
        <taxon>Eukaryota</taxon>
        <taxon>Fungi</taxon>
        <taxon>Fungi incertae sedis</taxon>
        <taxon>Mucoromycota</taxon>
        <taxon>Glomeromycotina</taxon>
        <taxon>Glomeromycetes</taxon>
        <taxon>Diversisporales</taxon>
        <taxon>Gigasporaceae</taxon>
        <taxon>Cetraspora</taxon>
    </lineage>
</organism>
<gene>
    <name evidence="1" type="ORF">SPELUC_LOCUS14934</name>
</gene>
<dbReference type="Proteomes" id="UP000789366">
    <property type="component" value="Unassembled WGS sequence"/>
</dbReference>
<reference evidence="1" key="1">
    <citation type="submission" date="2021-06" db="EMBL/GenBank/DDBJ databases">
        <authorList>
            <person name="Kallberg Y."/>
            <person name="Tangrot J."/>
            <person name="Rosling A."/>
        </authorList>
    </citation>
    <scope>NUCLEOTIDE SEQUENCE</scope>
    <source>
        <strain evidence="1">28 12/20/2015</strain>
    </source>
</reference>
<accession>A0ACA9QMH6</accession>
<keyword evidence="2" id="KW-1185">Reference proteome</keyword>